<dbReference type="AlphaFoldDB" id="A0A073CFI5"/>
<dbReference type="InterPro" id="IPR011335">
    <property type="entry name" value="Restrct_endonuc-II-like"/>
</dbReference>
<evidence type="ECO:0000313" key="3">
    <source>
        <dbReference type="Proteomes" id="UP000027395"/>
    </source>
</evidence>
<protein>
    <recommendedName>
        <fullName evidence="1">Putative restriction endonuclease domain-containing protein</fullName>
    </recommendedName>
</protein>
<dbReference type="InterPro" id="IPR012296">
    <property type="entry name" value="Nuclease_put_TT1808"/>
</dbReference>
<evidence type="ECO:0000313" key="2">
    <source>
        <dbReference type="EMBL" id="KEI66866.1"/>
    </source>
</evidence>
<dbReference type="SUPFAM" id="SSF52980">
    <property type="entry name" value="Restriction endonuclease-like"/>
    <property type="match status" value="1"/>
</dbReference>
<dbReference type="CDD" id="cd06260">
    <property type="entry name" value="DUF820-like"/>
    <property type="match status" value="1"/>
</dbReference>
<dbReference type="Gene3D" id="3.90.1570.10">
    <property type="entry name" value="tt1808, chain A"/>
    <property type="match status" value="1"/>
</dbReference>
<keyword evidence="3" id="KW-1185">Reference proteome</keyword>
<reference evidence="2 3" key="1">
    <citation type="journal article" date="2014" name="Appl. Environ. Microbiol.">
        <title>Elucidation of insertion elements encoded on plasmids and in vitro construction of shuttle vectors from the toxic cyanobacterium Planktothrix.</title>
        <authorList>
            <person name="Christiansen G."/>
            <person name="Goesmann A."/>
            <person name="Kurmayer R."/>
        </authorList>
    </citation>
    <scope>NUCLEOTIDE SEQUENCE [LARGE SCALE GENOMIC DNA]</scope>
    <source>
        <strain evidence="2 3">NIVA-CYA 126/8</strain>
    </source>
</reference>
<organism evidence="2 3">
    <name type="scientific">Planktothrix agardhii (strain NIVA-CYA 126/8)</name>
    <dbReference type="NCBI Taxonomy" id="388467"/>
    <lineage>
        <taxon>Bacteria</taxon>
        <taxon>Bacillati</taxon>
        <taxon>Cyanobacteriota</taxon>
        <taxon>Cyanophyceae</taxon>
        <taxon>Oscillatoriophycideae</taxon>
        <taxon>Oscillatoriales</taxon>
        <taxon>Microcoleaceae</taxon>
        <taxon>Planktothrix</taxon>
    </lineage>
</organism>
<dbReference type="PANTHER" id="PTHR35400:SF1">
    <property type="entry name" value="SLR1083 PROTEIN"/>
    <property type="match status" value="1"/>
</dbReference>
<dbReference type="STRING" id="388467.A19Y_1882"/>
<dbReference type="HOGENOM" id="CLU_076312_2_0_3"/>
<dbReference type="Proteomes" id="UP000027395">
    <property type="component" value="Chromosome"/>
</dbReference>
<dbReference type="EMBL" id="CM002803">
    <property type="protein sequence ID" value="KEI66866.1"/>
    <property type="molecule type" value="Genomic_DNA"/>
</dbReference>
<name>A0A073CFI5_PLAA1</name>
<evidence type="ECO:0000259" key="1">
    <source>
        <dbReference type="Pfam" id="PF05685"/>
    </source>
</evidence>
<dbReference type="PANTHER" id="PTHR35400">
    <property type="entry name" value="SLR1083 PROTEIN"/>
    <property type="match status" value="1"/>
</dbReference>
<sequence>MLMKMTISIAKWKLDDYHRIVEMGLLDERPVELLHGEIVQMSPEGEPHAYFSTEAGDYLSRLLGNRALVRPAKPITLANDSEPEPDIAIVERLGREYLSHHPYPENIFWVIEYSNSSLEKDSTVKYRIYAEAGISEYWLVNLQRRELIIYRDPRDSEYGSKITLTEGEVTPLAFPDIQIPIEAMISAD</sequence>
<proteinExistence type="predicted"/>
<accession>A0A073CFI5</accession>
<dbReference type="InterPro" id="IPR008538">
    <property type="entry name" value="Uma2"/>
</dbReference>
<gene>
    <name evidence="2" type="ORF">A19Y_1882</name>
</gene>
<feature type="domain" description="Putative restriction endonuclease" evidence="1">
    <location>
        <begin position="16"/>
        <end position="181"/>
    </location>
</feature>
<dbReference type="eggNOG" id="COG4636">
    <property type="taxonomic scope" value="Bacteria"/>
</dbReference>
<dbReference type="PATRIC" id="fig|388467.6.peg.1828"/>
<dbReference type="Pfam" id="PF05685">
    <property type="entry name" value="Uma2"/>
    <property type="match status" value="1"/>
</dbReference>